<dbReference type="Proteomes" id="UP001497535">
    <property type="component" value="Unassembled WGS sequence"/>
</dbReference>
<sequence>MSLGTESSKLWKTAGIINFPFLFPSFFSFFRLLPLLFSGLSISFIHASFSFFRWYSSFIRLPLLLHFPLLFFFFLFSFIRPFFFFHYFSFSFIRASSFLVFIRSSFLLLFTFFSPIFFISGHSIPPRTNPLPVVCFRQF</sequence>
<organism evidence="1 2">
    <name type="scientific">Meloidogyne enterolobii</name>
    <name type="common">Root-knot nematode worm</name>
    <name type="synonym">Meloidogyne mayaguensis</name>
    <dbReference type="NCBI Taxonomy" id="390850"/>
    <lineage>
        <taxon>Eukaryota</taxon>
        <taxon>Metazoa</taxon>
        <taxon>Ecdysozoa</taxon>
        <taxon>Nematoda</taxon>
        <taxon>Chromadorea</taxon>
        <taxon>Rhabditida</taxon>
        <taxon>Tylenchina</taxon>
        <taxon>Tylenchomorpha</taxon>
        <taxon>Tylenchoidea</taxon>
        <taxon>Meloidogynidae</taxon>
        <taxon>Meloidogyninae</taxon>
        <taxon>Meloidogyne</taxon>
    </lineage>
</organism>
<gene>
    <name evidence="1" type="ORF">MENTE1834_LOCUS1250</name>
</gene>
<dbReference type="EMBL" id="CAVMJV010000001">
    <property type="protein sequence ID" value="CAK5009137.1"/>
    <property type="molecule type" value="Genomic_DNA"/>
</dbReference>
<proteinExistence type="predicted"/>
<comment type="caution">
    <text evidence="1">The sequence shown here is derived from an EMBL/GenBank/DDBJ whole genome shotgun (WGS) entry which is preliminary data.</text>
</comment>
<accession>A0ACB0XMR8</accession>
<protein>
    <submittedName>
        <fullName evidence="1">Uncharacterized protein</fullName>
    </submittedName>
</protein>
<reference evidence="1" key="1">
    <citation type="submission" date="2023-11" db="EMBL/GenBank/DDBJ databases">
        <authorList>
            <person name="Poullet M."/>
        </authorList>
    </citation>
    <scope>NUCLEOTIDE SEQUENCE</scope>
    <source>
        <strain evidence="1">E1834</strain>
    </source>
</reference>
<name>A0ACB0XMR8_MELEN</name>
<evidence type="ECO:0000313" key="1">
    <source>
        <dbReference type="EMBL" id="CAK5009137.1"/>
    </source>
</evidence>
<evidence type="ECO:0000313" key="2">
    <source>
        <dbReference type="Proteomes" id="UP001497535"/>
    </source>
</evidence>
<keyword evidence="2" id="KW-1185">Reference proteome</keyword>